<evidence type="ECO:0000313" key="4">
    <source>
        <dbReference type="EMBL" id="EIM32976.1"/>
    </source>
</evidence>
<keyword evidence="5" id="KW-1185">Reference proteome</keyword>
<dbReference type="GO" id="GO:0003887">
    <property type="term" value="F:DNA-directed DNA polymerase activity"/>
    <property type="evidence" value="ECO:0007669"/>
    <property type="project" value="InterPro"/>
</dbReference>
<dbReference type="Pfam" id="PF01051">
    <property type="entry name" value="Rep3_N"/>
    <property type="match status" value="1"/>
</dbReference>
<dbReference type="InterPro" id="IPR036390">
    <property type="entry name" value="WH_DNA-bd_sf"/>
</dbReference>
<dbReference type="SUPFAM" id="SSF46785">
    <property type="entry name" value="Winged helix' DNA-binding domain"/>
    <property type="match status" value="1"/>
</dbReference>
<evidence type="ECO:0000259" key="3">
    <source>
        <dbReference type="Pfam" id="PF01051"/>
    </source>
</evidence>
<dbReference type="InterPro" id="IPR036388">
    <property type="entry name" value="WH-like_DNA-bd_sf"/>
</dbReference>
<accession>I4Z9T4</accession>
<evidence type="ECO:0000313" key="5">
    <source>
        <dbReference type="Proteomes" id="UP000002786"/>
    </source>
</evidence>
<comment type="similarity">
    <text evidence="1">Belongs to the initiator RepB protein family.</text>
</comment>
<feature type="compositionally biased region" description="Basic and acidic residues" evidence="2">
    <location>
        <begin position="306"/>
        <end position="315"/>
    </location>
</feature>
<dbReference type="EMBL" id="JH660660">
    <property type="protein sequence ID" value="EIM32976.1"/>
    <property type="molecule type" value="Genomic_DNA"/>
</dbReference>
<evidence type="ECO:0000256" key="2">
    <source>
        <dbReference type="SAM" id="MobiDB-lite"/>
    </source>
</evidence>
<dbReference type="AlphaFoldDB" id="I4Z9T4"/>
<dbReference type="Proteomes" id="UP000002786">
    <property type="component" value="Unassembled WGS sequence"/>
</dbReference>
<evidence type="ECO:0000256" key="1">
    <source>
        <dbReference type="ARBA" id="ARBA00038283"/>
    </source>
</evidence>
<reference evidence="4 5" key="1">
    <citation type="submission" date="2012-02" db="EMBL/GenBank/DDBJ databases">
        <title>Improved High-Quality Draft genome of Prevotella bivia DSM 20514.</title>
        <authorList>
            <consortium name="US DOE Joint Genome Institute (JGI-PGF)"/>
            <person name="Lucas S."/>
            <person name="Copeland A."/>
            <person name="Lapidus A."/>
            <person name="Bruce D."/>
            <person name="Goodwin L."/>
            <person name="Pitluck S."/>
            <person name="Peters L."/>
            <person name="Mikhailova N."/>
            <person name="Munk A.C.C."/>
            <person name="Kyrpides N."/>
            <person name="Mavromatis K."/>
            <person name="Detter J.C."/>
            <person name="Han C."/>
            <person name="Land M."/>
            <person name="Hauser L."/>
            <person name="Markowitz V."/>
            <person name="Cheng J.-F."/>
            <person name="Hugenholtz P."/>
            <person name="Woyke T."/>
            <person name="Wu D."/>
            <person name="Gronow S."/>
            <person name="Wellnitz S."/>
            <person name="Brambilla E."/>
            <person name="Klenk H.-P."/>
            <person name="Eisen J.A."/>
        </authorList>
    </citation>
    <scope>NUCLEOTIDE SEQUENCE [LARGE SCALE GENOMIC DNA]</scope>
    <source>
        <strain evidence="4 5">DSM 20514</strain>
    </source>
</reference>
<dbReference type="GO" id="GO:0006270">
    <property type="term" value="P:DNA replication initiation"/>
    <property type="evidence" value="ECO:0007669"/>
    <property type="project" value="InterPro"/>
</dbReference>
<dbReference type="InterPro" id="IPR000525">
    <property type="entry name" value="Initiator_Rep_WH1"/>
</dbReference>
<feature type="compositionally biased region" description="Basic and acidic residues" evidence="2">
    <location>
        <begin position="287"/>
        <end position="297"/>
    </location>
</feature>
<gene>
    <name evidence="4" type="ORF">PrebiDRAFT_1254</name>
</gene>
<protein>
    <submittedName>
        <fullName evidence="4">Protein involved in initiation of plasmid replication</fullName>
    </submittedName>
</protein>
<dbReference type="Gene3D" id="1.10.10.10">
    <property type="entry name" value="Winged helix-like DNA-binding domain superfamily/Winged helix DNA-binding domain"/>
    <property type="match status" value="2"/>
</dbReference>
<feature type="region of interest" description="Disordered" evidence="2">
    <location>
        <begin position="287"/>
        <end position="315"/>
    </location>
</feature>
<dbReference type="GeneID" id="78531235"/>
<proteinExistence type="inferred from homology"/>
<name>I4Z9T4_9BACT</name>
<feature type="domain" description="Initiator Rep protein WH1" evidence="3">
    <location>
        <begin position="22"/>
        <end position="172"/>
    </location>
</feature>
<dbReference type="RefSeq" id="WP_004338286.1">
    <property type="nucleotide sequence ID" value="NZ_JH660660.1"/>
</dbReference>
<dbReference type="HOGENOM" id="CLU_707607_0_0_10"/>
<sequence>MTTRRITLIKNGDVGKCSFSFNNLILRSPLRYTMMERRFLYKLSEAIKMRYEEMGLTMRDNWQNLIFNMTDRDLASVGGNTHVMRTYKTVRSLAQKAIVQFHENEDKQLVVDYFHWIDAFRWNTSTNDYTVRVSPELYDYVINLTKSFTVLNLHTAILLESKYSQKFYEICCLYSGDFRYIDPTMLNETYKKRVLKMSVETFRFTFGLSELHDPKTGELLEKEKYQRFKTMVEKVILPAQRELYELYQNNQCDVWFDFEVADRYGRGRNGSPRNLRFYVYSREFPKSKDADKDRPWQEGDTPLFPFEKKDDKKAPKERTYKQTDWLSLDGDFQRDTVHQLLKSYLDNDAADYYMAKIDEEQRQNNDTYSQVIQVIYEKQKQAKFQQGTKKYKQKCLIDFVFPKNLKVYGWHIDPINFEPNNYAK</sequence>
<organism evidence="4 5">
    <name type="scientific">Prevotella bivia DSM 20514</name>
    <dbReference type="NCBI Taxonomy" id="868129"/>
    <lineage>
        <taxon>Bacteria</taxon>
        <taxon>Pseudomonadati</taxon>
        <taxon>Bacteroidota</taxon>
        <taxon>Bacteroidia</taxon>
        <taxon>Bacteroidales</taxon>
        <taxon>Prevotellaceae</taxon>
        <taxon>Prevotella</taxon>
    </lineage>
</organism>